<comment type="caution">
    <text evidence="5">The sequence shown here is derived from an EMBL/GenBank/DDBJ whole genome shotgun (WGS) entry which is preliminary data.</text>
</comment>
<dbReference type="EMBL" id="RZHH01000002">
    <property type="protein sequence ID" value="RYJ15286.1"/>
    <property type="molecule type" value="Genomic_DNA"/>
</dbReference>
<dbReference type="GO" id="GO:0003677">
    <property type="term" value="F:DNA binding"/>
    <property type="evidence" value="ECO:0007669"/>
    <property type="project" value="UniProtKB-KW"/>
</dbReference>
<accession>A0A482TFW1</accession>
<feature type="domain" description="HTH bat-type" evidence="3">
    <location>
        <begin position="146"/>
        <end position="197"/>
    </location>
</feature>
<dbReference type="Pfam" id="PF04967">
    <property type="entry name" value="HTH_10"/>
    <property type="match status" value="1"/>
</dbReference>
<feature type="domain" description="HVO-0513-like N-terminal" evidence="4">
    <location>
        <begin position="3"/>
        <end position="135"/>
    </location>
</feature>
<evidence type="ECO:0000313" key="5">
    <source>
        <dbReference type="EMBL" id="RYJ15286.1"/>
    </source>
</evidence>
<keyword evidence="5" id="KW-0238">DNA-binding</keyword>
<dbReference type="InterPro" id="IPR007050">
    <property type="entry name" value="HTH_bacterioopsin"/>
</dbReference>
<dbReference type="Pfam" id="PF24278">
    <property type="entry name" value="HVO_0513_N"/>
    <property type="match status" value="1"/>
</dbReference>
<dbReference type="Proteomes" id="UP000294028">
    <property type="component" value="Unassembled WGS sequence"/>
</dbReference>
<organism evidence="5 6">
    <name type="scientific">Halogeometricum borinquense</name>
    <dbReference type="NCBI Taxonomy" id="60847"/>
    <lineage>
        <taxon>Archaea</taxon>
        <taxon>Methanobacteriati</taxon>
        <taxon>Methanobacteriota</taxon>
        <taxon>Stenosarchaea group</taxon>
        <taxon>Halobacteria</taxon>
        <taxon>Halobacteriales</taxon>
        <taxon>Haloferacaceae</taxon>
        <taxon>Halogeometricum</taxon>
    </lineage>
</organism>
<dbReference type="AlphaFoldDB" id="A0A482TFW1"/>
<dbReference type="InterPro" id="IPR056493">
    <property type="entry name" value="HVO_0513_N"/>
</dbReference>
<sequence length="208" mass="22623">MHAFVAETPGFRRTSLLHGNPLVDDRNTFLFHVDGDDPETYTDALEASPSILDYEITQTDDRPGFYLAVQEGDFEADAGLSNAFLGTGVVVVSPIIFREDRSVDLSLVGTAEALTDAFESLPPSIEADVREIHEYDGRVADPAAALSPRQRDALVVAVELGYYGNPREASVSAVADRLDCSTGTAAEHLRKAEAAVFRRIVRDGPARW</sequence>
<evidence type="ECO:0000256" key="2">
    <source>
        <dbReference type="ARBA" id="ARBA00023163"/>
    </source>
</evidence>
<keyword evidence="2" id="KW-0804">Transcription</keyword>
<reference evidence="5 6" key="1">
    <citation type="submission" date="2018-12" db="EMBL/GenBank/DDBJ databases">
        <title>Genome analysis provides insights into bioremediation potentialities of Halogeometricum borinquense strain N11.</title>
        <authorList>
            <person name="Najjari A."/>
            <person name="Youssef N."/>
            <person name="Fhoula I."/>
            <person name="Ben Dhia O."/>
            <person name="Mahjoubi M."/>
            <person name="Ouzari H.I."/>
            <person name="Cherif A."/>
        </authorList>
    </citation>
    <scope>NUCLEOTIDE SEQUENCE [LARGE SCALE GENOMIC DNA]</scope>
    <source>
        <strain evidence="5 6">N11</strain>
    </source>
</reference>
<evidence type="ECO:0000259" key="3">
    <source>
        <dbReference type="Pfam" id="PF04967"/>
    </source>
</evidence>
<name>A0A482TFW1_9EURY</name>
<gene>
    <name evidence="5" type="ORF">ELS19_02205</name>
</gene>
<evidence type="ECO:0000256" key="1">
    <source>
        <dbReference type="ARBA" id="ARBA00023015"/>
    </source>
</evidence>
<dbReference type="PANTHER" id="PTHR34236:SF1">
    <property type="entry name" value="DIMETHYL SULFOXIDE REDUCTASE TRANSCRIPTIONAL ACTIVATOR"/>
    <property type="match status" value="1"/>
</dbReference>
<keyword evidence="1" id="KW-0805">Transcription regulation</keyword>
<proteinExistence type="predicted"/>
<protein>
    <submittedName>
        <fullName evidence="5">DNA-binding protein</fullName>
    </submittedName>
</protein>
<evidence type="ECO:0000259" key="4">
    <source>
        <dbReference type="Pfam" id="PF24278"/>
    </source>
</evidence>
<evidence type="ECO:0000313" key="6">
    <source>
        <dbReference type="Proteomes" id="UP000294028"/>
    </source>
</evidence>
<dbReference type="PANTHER" id="PTHR34236">
    <property type="entry name" value="DIMETHYL SULFOXIDE REDUCTASE TRANSCRIPTIONAL ACTIVATOR"/>
    <property type="match status" value="1"/>
</dbReference>